<evidence type="ECO:0000313" key="1">
    <source>
        <dbReference type="EMBL" id="KEH42334.1"/>
    </source>
</evidence>
<dbReference type="EMBL" id="CM001217">
    <property type="protein sequence ID" value="KEH42334.1"/>
    <property type="molecule type" value="Genomic_DNA"/>
</dbReference>
<reference evidence="2" key="3">
    <citation type="submission" date="2015-04" db="UniProtKB">
        <authorList>
            <consortium name="EnsemblPlants"/>
        </authorList>
    </citation>
    <scope>IDENTIFICATION</scope>
    <source>
        <strain evidence="2">cv. Jemalong A17</strain>
    </source>
</reference>
<dbReference type="EnsemblPlants" id="KEH42334">
    <property type="protein sequence ID" value="KEH42334"/>
    <property type="gene ID" value="MTR_1g067520"/>
</dbReference>
<dbReference type="Proteomes" id="UP000002051">
    <property type="component" value="Unassembled WGS sequence"/>
</dbReference>
<protein>
    <submittedName>
        <fullName evidence="1 2">Uncharacterized protein</fullName>
    </submittedName>
</protein>
<dbReference type="HOGENOM" id="CLU_2112477_0_0_1"/>
<name>A0A072VJX1_MEDTR</name>
<organism evidence="1 3">
    <name type="scientific">Medicago truncatula</name>
    <name type="common">Barrel medic</name>
    <name type="synonym">Medicago tribuloides</name>
    <dbReference type="NCBI Taxonomy" id="3880"/>
    <lineage>
        <taxon>Eukaryota</taxon>
        <taxon>Viridiplantae</taxon>
        <taxon>Streptophyta</taxon>
        <taxon>Embryophyta</taxon>
        <taxon>Tracheophyta</taxon>
        <taxon>Spermatophyta</taxon>
        <taxon>Magnoliopsida</taxon>
        <taxon>eudicotyledons</taxon>
        <taxon>Gunneridae</taxon>
        <taxon>Pentapetalae</taxon>
        <taxon>rosids</taxon>
        <taxon>fabids</taxon>
        <taxon>Fabales</taxon>
        <taxon>Fabaceae</taxon>
        <taxon>Papilionoideae</taxon>
        <taxon>50 kb inversion clade</taxon>
        <taxon>NPAAA clade</taxon>
        <taxon>Hologalegina</taxon>
        <taxon>IRL clade</taxon>
        <taxon>Trifolieae</taxon>
        <taxon>Medicago</taxon>
    </lineage>
</organism>
<evidence type="ECO:0000313" key="2">
    <source>
        <dbReference type="EnsemblPlants" id="KEH42334"/>
    </source>
</evidence>
<gene>
    <name evidence="1" type="ordered locus">MTR_1g067520</name>
</gene>
<reference evidence="1 3" key="1">
    <citation type="journal article" date="2011" name="Nature">
        <title>The Medicago genome provides insight into the evolution of rhizobial symbioses.</title>
        <authorList>
            <person name="Young N.D."/>
            <person name="Debelle F."/>
            <person name="Oldroyd G.E."/>
            <person name="Geurts R."/>
            <person name="Cannon S.B."/>
            <person name="Udvardi M.K."/>
            <person name="Benedito V.A."/>
            <person name="Mayer K.F."/>
            <person name="Gouzy J."/>
            <person name="Schoof H."/>
            <person name="Van de Peer Y."/>
            <person name="Proost S."/>
            <person name="Cook D.R."/>
            <person name="Meyers B.C."/>
            <person name="Spannagl M."/>
            <person name="Cheung F."/>
            <person name="De Mita S."/>
            <person name="Krishnakumar V."/>
            <person name="Gundlach H."/>
            <person name="Zhou S."/>
            <person name="Mudge J."/>
            <person name="Bharti A.K."/>
            <person name="Murray J.D."/>
            <person name="Naoumkina M.A."/>
            <person name="Rosen B."/>
            <person name="Silverstein K.A."/>
            <person name="Tang H."/>
            <person name="Rombauts S."/>
            <person name="Zhao P.X."/>
            <person name="Zhou P."/>
            <person name="Barbe V."/>
            <person name="Bardou P."/>
            <person name="Bechner M."/>
            <person name="Bellec A."/>
            <person name="Berger A."/>
            <person name="Berges H."/>
            <person name="Bidwell S."/>
            <person name="Bisseling T."/>
            <person name="Choisne N."/>
            <person name="Couloux A."/>
            <person name="Denny R."/>
            <person name="Deshpande S."/>
            <person name="Dai X."/>
            <person name="Doyle J.J."/>
            <person name="Dudez A.M."/>
            <person name="Farmer A.D."/>
            <person name="Fouteau S."/>
            <person name="Franken C."/>
            <person name="Gibelin C."/>
            <person name="Gish J."/>
            <person name="Goldstein S."/>
            <person name="Gonzalez A.J."/>
            <person name="Green P.J."/>
            <person name="Hallab A."/>
            <person name="Hartog M."/>
            <person name="Hua A."/>
            <person name="Humphray S.J."/>
            <person name="Jeong D.H."/>
            <person name="Jing Y."/>
            <person name="Jocker A."/>
            <person name="Kenton S.M."/>
            <person name="Kim D.J."/>
            <person name="Klee K."/>
            <person name="Lai H."/>
            <person name="Lang C."/>
            <person name="Lin S."/>
            <person name="Macmil S.L."/>
            <person name="Magdelenat G."/>
            <person name="Matthews L."/>
            <person name="McCorrison J."/>
            <person name="Monaghan E.L."/>
            <person name="Mun J.H."/>
            <person name="Najar F.Z."/>
            <person name="Nicholson C."/>
            <person name="Noirot C."/>
            <person name="O'Bleness M."/>
            <person name="Paule C.R."/>
            <person name="Poulain J."/>
            <person name="Prion F."/>
            <person name="Qin B."/>
            <person name="Qu C."/>
            <person name="Retzel E.F."/>
            <person name="Riddle C."/>
            <person name="Sallet E."/>
            <person name="Samain S."/>
            <person name="Samson N."/>
            <person name="Sanders I."/>
            <person name="Saurat O."/>
            <person name="Scarpelli C."/>
            <person name="Schiex T."/>
            <person name="Segurens B."/>
            <person name="Severin A.J."/>
            <person name="Sherrier D.J."/>
            <person name="Shi R."/>
            <person name="Sims S."/>
            <person name="Singer S.R."/>
            <person name="Sinharoy S."/>
            <person name="Sterck L."/>
            <person name="Viollet A."/>
            <person name="Wang B.B."/>
            <person name="Wang K."/>
            <person name="Wang M."/>
            <person name="Wang X."/>
            <person name="Warfsmann J."/>
            <person name="Weissenbach J."/>
            <person name="White D.D."/>
            <person name="White J.D."/>
            <person name="Wiley G.B."/>
            <person name="Wincker P."/>
            <person name="Xing Y."/>
            <person name="Yang L."/>
            <person name="Yao Z."/>
            <person name="Ying F."/>
            <person name="Zhai J."/>
            <person name="Zhou L."/>
            <person name="Zuber A."/>
            <person name="Denarie J."/>
            <person name="Dixon R.A."/>
            <person name="May G.D."/>
            <person name="Schwartz D.C."/>
            <person name="Rogers J."/>
            <person name="Quetier F."/>
            <person name="Town C.D."/>
            <person name="Roe B.A."/>
        </authorList>
    </citation>
    <scope>NUCLEOTIDE SEQUENCE [LARGE SCALE GENOMIC DNA]</scope>
    <source>
        <strain evidence="1">A17</strain>
        <strain evidence="2 3">cv. Jemalong A17</strain>
    </source>
</reference>
<evidence type="ECO:0000313" key="3">
    <source>
        <dbReference type="Proteomes" id="UP000002051"/>
    </source>
</evidence>
<keyword evidence="3" id="KW-1185">Reference proteome</keyword>
<sequence length="115" mass="13070">MNCLKRDSSLEIILVGALKKDRKYKGSAYKTDSSTTTRPPIDNCLFFHLDNLDLIASMIECHVSNLFGFAPIGKPSILLLGFCNKLHVEKLINKILLLNENIHMFLMLLDHYCNC</sequence>
<reference evidence="1 3" key="2">
    <citation type="journal article" date="2014" name="BMC Genomics">
        <title>An improved genome release (version Mt4.0) for the model legume Medicago truncatula.</title>
        <authorList>
            <person name="Tang H."/>
            <person name="Krishnakumar V."/>
            <person name="Bidwell S."/>
            <person name="Rosen B."/>
            <person name="Chan A."/>
            <person name="Zhou S."/>
            <person name="Gentzbittel L."/>
            <person name="Childs K.L."/>
            <person name="Yandell M."/>
            <person name="Gundlach H."/>
            <person name="Mayer K.F."/>
            <person name="Schwartz D.C."/>
            <person name="Town C.D."/>
        </authorList>
    </citation>
    <scope>GENOME REANNOTATION</scope>
    <source>
        <strain evidence="1">A17</strain>
        <strain evidence="2 3">cv. Jemalong A17</strain>
    </source>
</reference>
<proteinExistence type="predicted"/>
<dbReference type="AlphaFoldDB" id="A0A072VJX1"/>
<accession>A0A072VJX1</accession>